<sequence>MKLTCNLSDYEAATFWLNTLPSSSIMVASTEPLVMCAIGTNCRLKRGSPLSYAERAQRLEAVSDHSAQTLLAALKRFVARRGIPSDVCSDRGKNCKGIANHLKQIFQILRSEEIHNFRMEHPPQISDYLFAGIGYNKSSKYSGSDGPEIIYITYKADPKDILKELIYKLEIGW</sequence>
<evidence type="ECO:0000313" key="1">
    <source>
        <dbReference type="EMBL" id="GFY54027.1"/>
    </source>
</evidence>
<dbReference type="Gene3D" id="3.30.420.10">
    <property type="entry name" value="Ribonuclease H-like superfamily/Ribonuclease H"/>
    <property type="match status" value="1"/>
</dbReference>
<reference evidence="1" key="1">
    <citation type="submission" date="2020-08" db="EMBL/GenBank/DDBJ databases">
        <title>Multicomponent nature underlies the extraordinary mechanical properties of spider dragline silk.</title>
        <authorList>
            <person name="Kono N."/>
            <person name="Nakamura H."/>
            <person name="Mori M."/>
            <person name="Yoshida Y."/>
            <person name="Ohtoshi R."/>
            <person name="Malay A.D."/>
            <person name="Moran D.A.P."/>
            <person name="Tomita M."/>
            <person name="Numata K."/>
            <person name="Arakawa K."/>
        </authorList>
    </citation>
    <scope>NUCLEOTIDE SEQUENCE</scope>
</reference>
<protein>
    <submittedName>
        <fullName evidence="1">Uncharacterized protein</fullName>
    </submittedName>
</protein>
<organism evidence="1 2">
    <name type="scientific">Trichonephila inaurata madagascariensis</name>
    <dbReference type="NCBI Taxonomy" id="2747483"/>
    <lineage>
        <taxon>Eukaryota</taxon>
        <taxon>Metazoa</taxon>
        <taxon>Ecdysozoa</taxon>
        <taxon>Arthropoda</taxon>
        <taxon>Chelicerata</taxon>
        <taxon>Arachnida</taxon>
        <taxon>Araneae</taxon>
        <taxon>Araneomorphae</taxon>
        <taxon>Entelegynae</taxon>
        <taxon>Araneoidea</taxon>
        <taxon>Nephilidae</taxon>
        <taxon>Trichonephila</taxon>
        <taxon>Trichonephila inaurata</taxon>
    </lineage>
</organism>
<dbReference type="InterPro" id="IPR036397">
    <property type="entry name" value="RNaseH_sf"/>
</dbReference>
<dbReference type="AlphaFoldDB" id="A0A8X6XJY5"/>
<dbReference type="Proteomes" id="UP000886998">
    <property type="component" value="Unassembled WGS sequence"/>
</dbReference>
<accession>A0A8X6XJY5</accession>
<proteinExistence type="predicted"/>
<name>A0A8X6XJY5_9ARAC</name>
<gene>
    <name evidence="1" type="ORF">TNIN_166971</name>
</gene>
<comment type="caution">
    <text evidence="1">The sequence shown here is derived from an EMBL/GenBank/DDBJ whole genome shotgun (WGS) entry which is preliminary data.</text>
</comment>
<keyword evidence="2" id="KW-1185">Reference proteome</keyword>
<evidence type="ECO:0000313" key="2">
    <source>
        <dbReference type="Proteomes" id="UP000886998"/>
    </source>
</evidence>
<dbReference type="GO" id="GO:0003676">
    <property type="term" value="F:nucleic acid binding"/>
    <property type="evidence" value="ECO:0007669"/>
    <property type="project" value="InterPro"/>
</dbReference>
<dbReference type="EMBL" id="BMAV01009623">
    <property type="protein sequence ID" value="GFY54027.1"/>
    <property type="molecule type" value="Genomic_DNA"/>
</dbReference>